<dbReference type="EMBL" id="JAOSLA010000054">
    <property type="protein sequence ID" value="MCU7240984.1"/>
    <property type="molecule type" value="Genomic_DNA"/>
</dbReference>
<reference evidence="2" key="2">
    <citation type="submission" date="2022-09" db="EMBL/GenBank/DDBJ databases">
        <authorList>
            <person name="Cesa-Luna C."/>
            <person name="Girard L."/>
            <person name="Lood C."/>
            <person name="Hofte M."/>
            <person name="De Mot R."/>
        </authorList>
    </citation>
    <scope>NUCLEOTIDE SEQUENCE</scope>
    <source>
        <strain evidence="2">COR51</strain>
    </source>
</reference>
<reference evidence="2" key="3">
    <citation type="journal article" date="2023" name="mSystems">
        <title>Charting the Lipopeptidome of Nonpathogenic Pseudomonas.</title>
        <authorList>
            <person name="Cesa-Luna C."/>
            <person name="Geudens N."/>
            <person name="Girard L."/>
            <person name="De Roo V."/>
            <person name="Maklad H.R."/>
            <person name="Martins J.C."/>
            <person name="Hofte M."/>
            <person name="De Mot R."/>
        </authorList>
    </citation>
    <scope>NUCLEOTIDE SEQUENCE</scope>
    <source>
        <strain evidence="2">COR51</strain>
    </source>
</reference>
<dbReference type="Proteomes" id="UP001139994">
    <property type="component" value="Unassembled WGS sequence"/>
</dbReference>
<proteinExistence type="predicted"/>
<accession>A0ABT2VGV7</accession>
<evidence type="ECO:0000256" key="1">
    <source>
        <dbReference type="SAM" id="Phobius"/>
    </source>
</evidence>
<evidence type="ECO:0000313" key="2">
    <source>
        <dbReference type="EMBL" id="MCU7240984.1"/>
    </source>
</evidence>
<organism evidence="2 3">
    <name type="scientific">Pseudomonas peradeniyensis</name>
    <dbReference type="NCBI Taxonomy" id="2745488"/>
    <lineage>
        <taxon>Bacteria</taxon>
        <taxon>Pseudomonadati</taxon>
        <taxon>Pseudomonadota</taxon>
        <taxon>Gammaproteobacteria</taxon>
        <taxon>Pseudomonadales</taxon>
        <taxon>Pseudomonadaceae</taxon>
        <taxon>Pseudomonas</taxon>
    </lineage>
</organism>
<reference evidence="2" key="1">
    <citation type="journal article" date="2022" name="Microbiol. Spectr.">
        <title>An Nuclear Magnetic Resonance Fingerprint Matching Approach for the Identification and Structural Re-Evaluation of Pseudomonas Lipopeptides.</title>
        <authorList>
            <person name="De Roo V."/>
            <person name="Verleysen Y."/>
            <person name="Kovacs B."/>
            <person name="De Vleeschouwer M."/>
            <person name="Muangkaew P."/>
            <person name="Girard L."/>
            <person name="Hofte M."/>
            <person name="De Mot R."/>
            <person name="Madder A."/>
            <person name="Geudens N."/>
            <person name="Martins J.C."/>
        </authorList>
    </citation>
    <scope>NUCLEOTIDE SEQUENCE</scope>
    <source>
        <strain evidence="2">COR51</strain>
    </source>
</reference>
<comment type="caution">
    <text evidence="2">The sequence shown here is derived from an EMBL/GenBank/DDBJ whole genome shotgun (WGS) entry which is preliminary data.</text>
</comment>
<keyword evidence="1" id="KW-0472">Membrane</keyword>
<feature type="transmembrane region" description="Helical" evidence="1">
    <location>
        <begin position="139"/>
        <end position="157"/>
    </location>
</feature>
<keyword evidence="1" id="KW-1133">Transmembrane helix</keyword>
<keyword evidence="3" id="KW-1185">Reference proteome</keyword>
<evidence type="ECO:0000313" key="3">
    <source>
        <dbReference type="Proteomes" id="UP001139994"/>
    </source>
</evidence>
<gene>
    <name evidence="2" type="ORF">OC929_23315</name>
</gene>
<sequence>AAAGFELLAVGTEQTLLGVGRNSAITRGADISLGRYRLWGAGLATVGGLVSIAWDFSDAKEAEARSKPTLAAAYGLRGSATIALILGQGGIAFSQASAFFQWLSMSANQTWRSSLYATLSTLSARLAANRAAMMFLSRLSWIGGAIVLGTTITLLIIDDDALEKWCTKCCFRLKPSAKGYIKDTDELEALFNAMNEVV</sequence>
<feature type="non-terminal residue" evidence="2">
    <location>
        <position position="1"/>
    </location>
</feature>
<name>A0ABT2VGV7_9PSED</name>
<keyword evidence="1" id="KW-0812">Transmembrane</keyword>
<protein>
    <submittedName>
        <fullName evidence="2">Uncharacterized protein</fullName>
    </submittedName>
</protein>